<dbReference type="SUPFAM" id="SSF81301">
    <property type="entry name" value="Nucleotidyltransferase"/>
    <property type="match status" value="1"/>
</dbReference>
<sequence>MKEACLAATENRAIHIVTKADHITYWMNSADQNWQEVGAMFAVGCSSRRYRFSLMFTQAIALERVKAFAESIRSQHISLRKVILFGSYARNEQRQFSDIDVALVADEFTGFGFQDVGLISAAAIRKEFIDIEPHTFSPEQFTDWNPFVQEI</sequence>
<dbReference type="PANTHER" id="PTHR43449:SF1">
    <property type="entry name" value="POLYMERASE BETA NUCLEOTIDYLTRANSFERASE DOMAIN-CONTAINING PROTEIN"/>
    <property type="match status" value="1"/>
</dbReference>
<name>A0A699SAD8_TANCI</name>
<dbReference type="Pfam" id="PF01909">
    <property type="entry name" value="NTP_transf_2"/>
    <property type="match status" value="1"/>
</dbReference>
<proteinExistence type="predicted"/>
<gene>
    <name evidence="2" type="ORF">Tci_865998</name>
</gene>
<comment type="caution">
    <text evidence="2">The sequence shown here is derived from an EMBL/GenBank/DDBJ whole genome shotgun (WGS) entry which is preliminary data.</text>
</comment>
<accession>A0A699SAD8</accession>
<dbReference type="AlphaFoldDB" id="A0A699SAD8"/>
<feature type="non-terminal residue" evidence="2">
    <location>
        <position position="151"/>
    </location>
</feature>
<protein>
    <recommendedName>
        <fullName evidence="1">Polymerase nucleotidyl transferase domain-containing protein</fullName>
    </recommendedName>
</protein>
<dbReference type="GO" id="GO:0016779">
    <property type="term" value="F:nucleotidyltransferase activity"/>
    <property type="evidence" value="ECO:0007669"/>
    <property type="project" value="InterPro"/>
</dbReference>
<dbReference type="EMBL" id="BKCJ011146616">
    <property type="protein sequence ID" value="GFC94028.1"/>
    <property type="molecule type" value="Genomic_DNA"/>
</dbReference>
<evidence type="ECO:0000259" key="1">
    <source>
        <dbReference type="Pfam" id="PF01909"/>
    </source>
</evidence>
<organism evidence="2">
    <name type="scientific">Tanacetum cinerariifolium</name>
    <name type="common">Dalmatian daisy</name>
    <name type="synonym">Chrysanthemum cinerariifolium</name>
    <dbReference type="NCBI Taxonomy" id="118510"/>
    <lineage>
        <taxon>Eukaryota</taxon>
        <taxon>Viridiplantae</taxon>
        <taxon>Streptophyta</taxon>
        <taxon>Embryophyta</taxon>
        <taxon>Tracheophyta</taxon>
        <taxon>Spermatophyta</taxon>
        <taxon>Magnoliopsida</taxon>
        <taxon>eudicotyledons</taxon>
        <taxon>Gunneridae</taxon>
        <taxon>Pentapetalae</taxon>
        <taxon>asterids</taxon>
        <taxon>campanulids</taxon>
        <taxon>Asterales</taxon>
        <taxon>Asteraceae</taxon>
        <taxon>Asteroideae</taxon>
        <taxon>Anthemideae</taxon>
        <taxon>Anthemidinae</taxon>
        <taxon>Tanacetum</taxon>
    </lineage>
</organism>
<dbReference type="Gene3D" id="3.30.460.10">
    <property type="entry name" value="Beta Polymerase, domain 2"/>
    <property type="match status" value="1"/>
</dbReference>
<dbReference type="InterPro" id="IPR002934">
    <property type="entry name" value="Polymerase_NTP_transf_dom"/>
</dbReference>
<feature type="domain" description="Polymerase nucleotidyl transferase" evidence="1">
    <location>
        <begin position="68"/>
        <end position="116"/>
    </location>
</feature>
<dbReference type="PANTHER" id="PTHR43449">
    <property type="entry name" value="NUCLEOTIDYLTRANSFERASE"/>
    <property type="match status" value="1"/>
</dbReference>
<dbReference type="InterPro" id="IPR043519">
    <property type="entry name" value="NT_sf"/>
</dbReference>
<evidence type="ECO:0000313" key="2">
    <source>
        <dbReference type="EMBL" id="GFC94028.1"/>
    </source>
</evidence>
<reference evidence="2" key="1">
    <citation type="journal article" date="2019" name="Sci. Rep.">
        <title>Draft genome of Tanacetum cinerariifolium, the natural source of mosquito coil.</title>
        <authorList>
            <person name="Yamashiro T."/>
            <person name="Shiraishi A."/>
            <person name="Satake H."/>
            <person name="Nakayama K."/>
        </authorList>
    </citation>
    <scope>NUCLEOTIDE SEQUENCE</scope>
</reference>
<dbReference type="CDD" id="cd05403">
    <property type="entry name" value="NT_KNTase_like"/>
    <property type="match status" value="1"/>
</dbReference>